<feature type="coiled-coil region" evidence="3">
    <location>
        <begin position="213"/>
        <end position="240"/>
    </location>
</feature>
<reference evidence="5 6" key="1">
    <citation type="submission" date="2019-12" db="EMBL/GenBank/DDBJ databases">
        <title>Genomic-based taxomic classification of the family Erythrobacteraceae.</title>
        <authorList>
            <person name="Xu L."/>
        </authorList>
    </citation>
    <scope>NUCLEOTIDE SEQUENCE [LARGE SCALE GENOMIC DNA]</scope>
    <source>
        <strain evidence="5 6">KCTC 52259</strain>
    </source>
</reference>
<comment type="caution">
    <text evidence="5">The sequence shown here is derived from an EMBL/GenBank/DDBJ whole genome shotgun (WGS) entry which is preliminary data.</text>
</comment>
<evidence type="ECO:0000256" key="1">
    <source>
        <dbReference type="ARBA" id="ARBA00023224"/>
    </source>
</evidence>
<dbReference type="EMBL" id="WTYU01000001">
    <property type="protein sequence ID" value="MXP14066.1"/>
    <property type="molecule type" value="Genomic_DNA"/>
</dbReference>
<dbReference type="PROSITE" id="PS50111">
    <property type="entry name" value="CHEMOTAXIS_TRANSDUC_2"/>
    <property type="match status" value="1"/>
</dbReference>
<keyword evidence="6" id="KW-1185">Reference proteome</keyword>
<evidence type="ECO:0000259" key="4">
    <source>
        <dbReference type="PROSITE" id="PS50111"/>
    </source>
</evidence>
<evidence type="ECO:0000256" key="3">
    <source>
        <dbReference type="SAM" id="Coils"/>
    </source>
</evidence>
<dbReference type="SUPFAM" id="SSF58104">
    <property type="entry name" value="Methyl-accepting chemotaxis protein (MCP) signaling domain"/>
    <property type="match status" value="1"/>
</dbReference>
<evidence type="ECO:0000313" key="6">
    <source>
        <dbReference type="Proteomes" id="UP000473531"/>
    </source>
</evidence>
<dbReference type="InterPro" id="IPR004089">
    <property type="entry name" value="MCPsignal_dom"/>
</dbReference>
<dbReference type="SMART" id="SM00283">
    <property type="entry name" value="MA"/>
    <property type="match status" value="1"/>
</dbReference>
<dbReference type="GO" id="GO:0007165">
    <property type="term" value="P:signal transduction"/>
    <property type="evidence" value="ECO:0007669"/>
    <property type="project" value="UniProtKB-KW"/>
</dbReference>
<proteinExistence type="predicted"/>
<feature type="domain" description="Methyl-accepting transducer" evidence="4">
    <location>
        <begin position="20"/>
        <end position="256"/>
    </location>
</feature>
<dbReference type="PANTHER" id="PTHR32089">
    <property type="entry name" value="METHYL-ACCEPTING CHEMOTAXIS PROTEIN MCPB"/>
    <property type="match status" value="1"/>
</dbReference>
<dbReference type="OrthoDB" id="5292010at2"/>
<evidence type="ECO:0000256" key="2">
    <source>
        <dbReference type="PROSITE-ProRule" id="PRU00284"/>
    </source>
</evidence>
<dbReference type="Pfam" id="PF00015">
    <property type="entry name" value="MCPsignal"/>
    <property type="match status" value="1"/>
</dbReference>
<keyword evidence="1 2" id="KW-0807">Transducer</keyword>
<name>A0A6L7GF07_9SPHN</name>
<sequence>MKHETFEKAARQSIDMIPESCGEVTVGCSDVAGIVQSVIDSSEKLRAEHGALQGTVHALEADQRKVSEASDEARLLSERAIERLGQGTELIQSSLGRISDLLELVDTLSQHVTGFAAAMEQVRRCSQDIDQIAETTNILALNATIEAMRAGDAGRTFAVVANEVKGLANNTRQATEEIARTIDALGGEAERVIAQIESGAEASREAKNSVVQIEQTIEGVAELVEEVDRQNDQIARATGTISGHVHKVQDVLESFDAATIENEGKLVRANRRMNELELTASEMFDGIVKAGLSAKDSNIVERAQNAAREIAHRAETAISGGLLSMEALFDHDYQQVPGSNPPRFRTRFSDWADANWRPLIDRIAGEGAPIRMCSQADMNGFLPTHVTEHSRQPTGDLAHDTKYCRNGRIIFDALDQKAKRSTAPYMMAVYRQEGDGKQYVVVRNVYVPLIINGRRWGDFELAYSFDE</sequence>
<dbReference type="PANTHER" id="PTHR32089:SF112">
    <property type="entry name" value="LYSOZYME-LIKE PROTEIN-RELATED"/>
    <property type="match status" value="1"/>
</dbReference>
<gene>
    <name evidence="5" type="ORF">GRI44_04805</name>
</gene>
<evidence type="ECO:0000313" key="5">
    <source>
        <dbReference type="EMBL" id="MXP14066.1"/>
    </source>
</evidence>
<dbReference type="Gene3D" id="1.10.287.950">
    <property type="entry name" value="Methyl-accepting chemotaxis protein"/>
    <property type="match status" value="1"/>
</dbReference>
<dbReference type="RefSeq" id="WP_160600273.1">
    <property type="nucleotide sequence ID" value="NZ_WTYU01000001.1"/>
</dbReference>
<dbReference type="GO" id="GO:0016020">
    <property type="term" value="C:membrane"/>
    <property type="evidence" value="ECO:0007669"/>
    <property type="project" value="InterPro"/>
</dbReference>
<dbReference type="AlphaFoldDB" id="A0A6L7GF07"/>
<accession>A0A6L7GF07</accession>
<dbReference type="Proteomes" id="UP000473531">
    <property type="component" value="Unassembled WGS sequence"/>
</dbReference>
<protein>
    <submittedName>
        <fullName evidence="5">Chemotaxis protein</fullName>
    </submittedName>
</protein>
<organism evidence="5 6">
    <name type="scientific">Allopontixanthobacter confluentis</name>
    <dbReference type="NCBI Taxonomy" id="1849021"/>
    <lineage>
        <taxon>Bacteria</taxon>
        <taxon>Pseudomonadati</taxon>
        <taxon>Pseudomonadota</taxon>
        <taxon>Alphaproteobacteria</taxon>
        <taxon>Sphingomonadales</taxon>
        <taxon>Erythrobacteraceae</taxon>
        <taxon>Allopontixanthobacter</taxon>
    </lineage>
</organism>
<keyword evidence="3" id="KW-0175">Coiled coil</keyword>